<dbReference type="EMBL" id="CAJOBS010000925">
    <property type="protein sequence ID" value="CAF4661481.1"/>
    <property type="molecule type" value="Genomic_DNA"/>
</dbReference>
<evidence type="ECO:0000313" key="1">
    <source>
        <dbReference type="EMBL" id="CAF4661481.1"/>
    </source>
</evidence>
<comment type="caution">
    <text evidence="1">The sequence shown here is derived from an EMBL/GenBank/DDBJ whole genome shotgun (WGS) entry which is preliminary data.</text>
</comment>
<sequence>MVYSPLLTGGLSQPLMRLVVDENPSKSDDVHDQWLIRNVPRTDKLSVKIFDKDNDKVKDDYIGSFELSLRPRNCRSTESINSWGKTQTLGPYTFDGPVRYSGHSLLAVEQLTKKQKWSPSYRAAQAIFEGPVSLGVQSLIKQVHHMLSPKHTTNRFGALNTSHDFWKLLCDEATLQIGAPVFLDFASKHGLHANCSETVCYAGEMHPRPICGWDRFTSAIQVDCDQWELVIGNGSSTYPPDRSLLVKLKD</sequence>
<proteinExistence type="predicted"/>
<evidence type="ECO:0000313" key="2">
    <source>
        <dbReference type="Proteomes" id="UP000663838"/>
    </source>
</evidence>
<accession>A0A821G7N1</accession>
<reference evidence="1" key="1">
    <citation type="submission" date="2021-02" db="EMBL/GenBank/DDBJ databases">
        <authorList>
            <person name="Nowell W R."/>
        </authorList>
    </citation>
    <scope>NUCLEOTIDE SEQUENCE</scope>
</reference>
<organism evidence="1 2">
    <name type="scientific">Rotaria socialis</name>
    <dbReference type="NCBI Taxonomy" id="392032"/>
    <lineage>
        <taxon>Eukaryota</taxon>
        <taxon>Metazoa</taxon>
        <taxon>Spiralia</taxon>
        <taxon>Gnathifera</taxon>
        <taxon>Rotifera</taxon>
        <taxon>Eurotatoria</taxon>
        <taxon>Bdelloidea</taxon>
        <taxon>Philodinida</taxon>
        <taxon>Philodinidae</taxon>
        <taxon>Rotaria</taxon>
    </lineage>
</organism>
<dbReference type="Proteomes" id="UP000663838">
    <property type="component" value="Unassembled WGS sequence"/>
</dbReference>
<dbReference type="AlphaFoldDB" id="A0A821G7N1"/>
<name>A0A821G7N1_9BILA</name>
<protein>
    <submittedName>
        <fullName evidence="1">Uncharacterized protein</fullName>
    </submittedName>
</protein>
<gene>
    <name evidence="1" type="ORF">TOA249_LOCUS14715</name>
</gene>